<dbReference type="InterPro" id="IPR038071">
    <property type="entry name" value="UROD/MetE-like_sf"/>
</dbReference>
<protein>
    <recommendedName>
        <fullName evidence="1">Cobalamin-independent methionine synthase MetE C-terminal/archaeal domain-containing protein</fullName>
    </recommendedName>
</protein>
<dbReference type="Pfam" id="PF01717">
    <property type="entry name" value="Meth_synt_2"/>
    <property type="match status" value="1"/>
</dbReference>
<name>A0A383EC84_9ZZZZ</name>
<dbReference type="GO" id="GO:0008270">
    <property type="term" value="F:zinc ion binding"/>
    <property type="evidence" value="ECO:0007669"/>
    <property type="project" value="InterPro"/>
</dbReference>
<dbReference type="SUPFAM" id="SSF51726">
    <property type="entry name" value="UROD/MetE-like"/>
    <property type="match status" value="1"/>
</dbReference>
<evidence type="ECO:0000259" key="1">
    <source>
        <dbReference type="Pfam" id="PF01717"/>
    </source>
</evidence>
<sequence>WKQFEIGAISETEYVSVLENSIAEVVRFQEKIGLKAVTDGEFRRKSYWSHFLETVDGLEVKESDFRFRDANGVERGFLAPYLNGHLRWTKSVSGKDFDFLNGVTTGTPKLTMPSPSTMHFWRGENTFERRFYQDEESYFVDLEKFYRKEIKDLVARGCTYLQLDEVALAMLCDEKVCSIVTERGGDPHQLAARYVQLINNTIVGLPDEVRVGLHLCRGNLRGSWLSEGGYE</sequence>
<reference evidence="2" key="1">
    <citation type="submission" date="2018-05" db="EMBL/GenBank/DDBJ databases">
        <authorList>
            <person name="Lanie J.A."/>
            <person name="Ng W.-L."/>
            <person name="Kazmierczak K.M."/>
            <person name="Andrzejewski T.M."/>
            <person name="Davidsen T.M."/>
            <person name="Wayne K.J."/>
            <person name="Tettelin H."/>
            <person name="Glass J.I."/>
            <person name="Rusch D."/>
            <person name="Podicherti R."/>
            <person name="Tsui H.-C.T."/>
            <person name="Winkler M.E."/>
        </authorList>
    </citation>
    <scope>NUCLEOTIDE SEQUENCE</scope>
</reference>
<feature type="non-terminal residue" evidence="2">
    <location>
        <position position="1"/>
    </location>
</feature>
<feature type="non-terminal residue" evidence="2">
    <location>
        <position position="231"/>
    </location>
</feature>
<accession>A0A383EC84</accession>
<dbReference type="PANTHER" id="PTHR43844:SF1">
    <property type="entry name" value="METHIONINE SYNTHASE"/>
    <property type="match status" value="1"/>
</dbReference>
<evidence type="ECO:0000313" key="2">
    <source>
        <dbReference type="EMBL" id="SVE54224.1"/>
    </source>
</evidence>
<dbReference type="InterPro" id="IPR002629">
    <property type="entry name" value="Met_Synth_C/arc"/>
</dbReference>
<gene>
    <name evidence="2" type="ORF">METZ01_LOCUS507078</name>
</gene>
<dbReference type="GO" id="GO:0003871">
    <property type="term" value="F:5-methyltetrahydropteroyltriglutamate-homocysteine S-methyltransferase activity"/>
    <property type="evidence" value="ECO:0007669"/>
    <property type="project" value="InterPro"/>
</dbReference>
<organism evidence="2">
    <name type="scientific">marine metagenome</name>
    <dbReference type="NCBI Taxonomy" id="408172"/>
    <lineage>
        <taxon>unclassified sequences</taxon>
        <taxon>metagenomes</taxon>
        <taxon>ecological metagenomes</taxon>
    </lineage>
</organism>
<dbReference type="PANTHER" id="PTHR43844">
    <property type="entry name" value="METHIONINE SYNTHASE"/>
    <property type="match status" value="1"/>
</dbReference>
<dbReference type="AlphaFoldDB" id="A0A383EC84"/>
<dbReference type="Gene3D" id="3.20.20.210">
    <property type="match status" value="1"/>
</dbReference>
<feature type="domain" description="Cobalamin-independent methionine synthase MetE C-terminal/archaeal" evidence="1">
    <location>
        <begin position="3"/>
        <end position="219"/>
    </location>
</feature>
<dbReference type="EMBL" id="UINC01224553">
    <property type="protein sequence ID" value="SVE54224.1"/>
    <property type="molecule type" value="Genomic_DNA"/>
</dbReference>
<dbReference type="GO" id="GO:0009086">
    <property type="term" value="P:methionine biosynthetic process"/>
    <property type="evidence" value="ECO:0007669"/>
    <property type="project" value="InterPro"/>
</dbReference>
<proteinExistence type="predicted"/>